<gene>
    <name evidence="2" type="ORF">SDC9_161395</name>
</gene>
<comment type="caution">
    <text evidence="2">The sequence shown here is derived from an EMBL/GenBank/DDBJ whole genome shotgun (WGS) entry which is preliminary data.</text>
</comment>
<name>A0A645FL53_9ZZZZ</name>
<dbReference type="InterPro" id="IPR024590">
    <property type="entry name" value="HrpA_C"/>
</dbReference>
<organism evidence="2">
    <name type="scientific">bioreactor metagenome</name>
    <dbReference type="NCBI Taxonomy" id="1076179"/>
    <lineage>
        <taxon>unclassified sequences</taxon>
        <taxon>metagenomes</taxon>
        <taxon>ecological metagenomes</taxon>
    </lineage>
</organism>
<accession>A0A645FL53</accession>
<reference evidence="2" key="1">
    <citation type="submission" date="2019-08" db="EMBL/GenBank/DDBJ databases">
        <authorList>
            <person name="Kucharzyk K."/>
            <person name="Murdoch R.W."/>
            <person name="Higgins S."/>
            <person name="Loffler F."/>
        </authorList>
    </citation>
    <scope>NUCLEOTIDE SEQUENCE</scope>
</reference>
<dbReference type="AlphaFoldDB" id="A0A645FL53"/>
<proteinExistence type="predicted"/>
<feature type="domain" description="RNA helicase HrpA C-terminal" evidence="1">
    <location>
        <begin position="2"/>
        <end position="135"/>
    </location>
</feature>
<evidence type="ECO:0000259" key="1">
    <source>
        <dbReference type="Pfam" id="PF11898"/>
    </source>
</evidence>
<protein>
    <recommendedName>
        <fullName evidence="1">RNA helicase HrpA C-terminal domain-containing protein</fullName>
    </recommendedName>
</protein>
<evidence type="ECO:0000313" key="2">
    <source>
        <dbReference type="EMBL" id="MPN14069.1"/>
    </source>
</evidence>
<sequence>MSEYTGLQKRLAGLKAYPDVLADLQGQLAGLLPKDFLVCFSWEQLAQFPRYLKAASVRLDKLRNNPARDAQLMAEWKSLANAWEREALNKRRAGVRDEQVESFRWLLEELRVGLYAQELKTPMPVSVKRLQKIWESRPR</sequence>
<dbReference type="EMBL" id="VSSQ01060660">
    <property type="protein sequence ID" value="MPN14069.1"/>
    <property type="molecule type" value="Genomic_DNA"/>
</dbReference>
<dbReference type="Pfam" id="PF11898">
    <property type="entry name" value="DUF3418"/>
    <property type="match status" value="1"/>
</dbReference>